<gene>
    <name evidence="1" type="ORF">TCM_043611</name>
</gene>
<proteinExistence type="predicted"/>
<evidence type="ECO:0000313" key="1">
    <source>
        <dbReference type="EMBL" id="EOY19012.1"/>
    </source>
</evidence>
<sequence>MLEDNNKRMLETISQLASSTPTIFQAQPVHLNGDEDAIDGSTPLAVNTNVNGGNRENVVDVVSVENPNLNNSSVVVRPTITSIATISATTTQGFMTMEELQKLLDQKNKRFNFLEFDFKFPYPARCLGKSSSSLLKRRLISLIWEENIKSPENTSWNTFVIPRNLPWWLMKLIRCKMRELELFLGQHGLPPASLKEKGFGFSATIG</sequence>
<dbReference type="Gramene" id="EOY19012">
    <property type="protein sequence ID" value="EOY19012"/>
    <property type="gene ID" value="TCM_043611"/>
</dbReference>
<organism evidence="1 2">
    <name type="scientific">Theobroma cacao</name>
    <name type="common">Cacao</name>
    <name type="synonym">Cocoa</name>
    <dbReference type="NCBI Taxonomy" id="3641"/>
    <lineage>
        <taxon>Eukaryota</taxon>
        <taxon>Viridiplantae</taxon>
        <taxon>Streptophyta</taxon>
        <taxon>Embryophyta</taxon>
        <taxon>Tracheophyta</taxon>
        <taxon>Spermatophyta</taxon>
        <taxon>Magnoliopsida</taxon>
        <taxon>eudicotyledons</taxon>
        <taxon>Gunneridae</taxon>
        <taxon>Pentapetalae</taxon>
        <taxon>rosids</taxon>
        <taxon>malvids</taxon>
        <taxon>Malvales</taxon>
        <taxon>Malvaceae</taxon>
        <taxon>Byttnerioideae</taxon>
        <taxon>Theobroma</taxon>
    </lineage>
</organism>
<name>A0A061FQR9_THECC</name>
<keyword evidence="2" id="KW-1185">Reference proteome</keyword>
<protein>
    <submittedName>
        <fullName evidence="1">H0502G05.11 protein</fullName>
    </submittedName>
</protein>
<dbReference type="EMBL" id="CM001888">
    <property type="protein sequence ID" value="EOY19012.1"/>
    <property type="molecule type" value="Genomic_DNA"/>
</dbReference>
<reference evidence="1 2" key="1">
    <citation type="journal article" date="2013" name="Genome Biol.">
        <title>The genome sequence of the most widely cultivated cacao type and its use to identify candidate genes regulating pod color.</title>
        <authorList>
            <person name="Motamayor J.C."/>
            <person name="Mockaitis K."/>
            <person name="Schmutz J."/>
            <person name="Haiminen N."/>
            <person name="Iii D.L."/>
            <person name="Cornejo O."/>
            <person name="Findley S.D."/>
            <person name="Zheng P."/>
            <person name="Utro F."/>
            <person name="Royaert S."/>
            <person name="Saski C."/>
            <person name="Jenkins J."/>
            <person name="Podicheti R."/>
            <person name="Zhao M."/>
            <person name="Scheffler B.E."/>
            <person name="Stack J.C."/>
            <person name="Feltus F.A."/>
            <person name="Mustiga G.M."/>
            <person name="Amores F."/>
            <person name="Phillips W."/>
            <person name="Marelli J.P."/>
            <person name="May G.D."/>
            <person name="Shapiro H."/>
            <person name="Ma J."/>
            <person name="Bustamante C.D."/>
            <person name="Schnell R.J."/>
            <person name="Main D."/>
            <person name="Gilbert D."/>
            <person name="Parida L."/>
            <person name="Kuhn D.N."/>
        </authorList>
    </citation>
    <scope>NUCLEOTIDE SEQUENCE [LARGE SCALE GENOMIC DNA]</scope>
    <source>
        <strain evidence="2">cv. Matina 1-6</strain>
    </source>
</reference>
<evidence type="ECO:0000313" key="2">
    <source>
        <dbReference type="Proteomes" id="UP000026915"/>
    </source>
</evidence>
<dbReference type="HOGENOM" id="CLU_115620_0_0_1"/>
<dbReference type="Proteomes" id="UP000026915">
    <property type="component" value="Chromosome 10"/>
</dbReference>
<accession>A0A061FQR9</accession>
<dbReference type="InParanoid" id="A0A061FQR9"/>
<dbReference type="AlphaFoldDB" id="A0A061FQR9"/>